<proteinExistence type="predicted"/>
<keyword evidence="3" id="KW-1185">Reference proteome</keyword>
<evidence type="ECO:0000313" key="3">
    <source>
        <dbReference type="Proteomes" id="UP000585474"/>
    </source>
</evidence>
<accession>A0A7J0EXM6</accession>
<gene>
    <name evidence="2" type="ORF">Acr_07g0005440</name>
</gene>
<evidence type="ECO:0000256" key="1">
    <source>
        <dbReference type="SAM" id="MobiDB-lite"/>
    </source>
</evidence>
<dbReference type="AlphaFoldDB" id="A0A7J0EXM6"/>
<feature type="region of interest" description="Disordered" evidence="1">
    <location>
        <begin position="21"/>
        <end position="47"/>
    </location>
</feature>
<sequence length="65" mass="7116">MVRIDVKVVVAAVGRRPKRRRSNELREARLSMAADSGEGKEEEDVGGGGLTAMRDAMYAAECVFF</sequence>
<evidence type="ECO:0000313" key="2">
    <source>
        <dbReference type="EMBL" id="GFY90347.1"/>
    </source>
</evidence>
<name>A0A7J0EXM6_9ERIC</name>
<dbReference type="EMBL" id="BJWL01000007">
    <property type="protein sequence ID" value="GFY90347.1"/>
    <property type="molecule type" value="Genomic_DNA"/>
</dbReference>
<comment type="caution">
    <text evidence="2">The sequence shown here is derived from an EMBL/GenBank/DDBJ whole genome shotgun (WGS) entry which is preliminary data.</text>
</comment>
<reference evidence="2 3" key="1">
    <citation type="submission" date="2019-07" db="EMBL/GenBank/DDBJ databases">
        <title>De Novo Assembly of kiwifruit Actinidia rufa.</title>
        <authorList>
            <person name="Sugita-Konishi S."/>
            <person name="Sato K."/>
            <person name="Mori E."/>
            <person name="Abe Y."/>
            <person name="Kisaki G."/>
            <person name="Hamano K."/>
            <person name="Suezawa K."/>
            <person name="Otani M."/>
            <person name="Fukuda T."/>
            <person name="Manabe T."/>
            <person name="Gomi K."/>
            <person name="Tabuchi M."/>
            <person name="Akimitsu K."/>
            <person name="Kataoka I."/>
        </authorList>
    </citation>
    <scope>NUCLEOTIDE SEQUENCE [LARGE SCALE GENOMIC DNA]</scope>
    <source>
        <strain evidence="3">cv. Fuchu</strain>
    </source>
</reference>
<protein>
    <submittedName>
        <fullName evidence="2">Uncharacterized protein</fullName>
    </submittedName>
</protein>
<dbReference type="Proteomes" id="UP000585474">
    <property type="component" value="Unassembled WGS sequence"/>
</dbReference>
<organism evidence="2 3">
    <name type="scientific">Actinidia rufa</name>
    <dbReference type="NCBI Taxonomy" id="165716"/>
    <lineage>
        <taxon>Eukaryota</taxon>
        <taxon>Viridiplantae</taxon>
        <taxon>Streptophyta</taxon>
        <taxon>Embryophyta</taxon>
        <taxon>Tracheophyta</taxon>
        <taxon>Spermatophyta</taxon>
        <taxon>Magnoliopsida</taxon>
        <taxon>eudicotyledons</taxon>
        <taxon>Gunneridae</taxon>
        <taxon>Pentapetalae</taxon>
        <taxon>asterids</taxon>
        <taxon>Ericales</taxon>
        <taxon>Actinidiaceae</taxon>
        <taxon>Actinidia</taxon>
    </lineage>
</organism>